<dbReference type="AlphaFoldDB" id="A0A8I2YF22"/>
<evidence type="ECO:0000313" key="3">
    <source>
        <dbReference type="Proteomes" id="UP000683000"/>
    </source>
</evidence>
<dbReference type="GO" id="GO:0010181">
    <property type="term" value="F:FMN binding"/>
    <property type="evidence" value="ECO:0007669"/>
    <property type="project" value="InterPro"/>
</dbReference>
<dbReference type="SUPFAM" id="SSF51395">
    <property type="entry name" value="FMN-linked oxidoreductases"/>
    <property type="match status" value="1"/>
</dbReference>
<sequence>MAATPDARTLQAYQAYTSHVPGPQQPSYYPQRGSTPGTLLITEGTFISHDAGGYGNVPGIYTDKQIKGSYDIPYLDQRVLAQRETLVPQ</sequence>
<keyword evidence="3" id="KW-1185">Reference proteome</keyword>
<proteinExistence type="predicted"/>
<dbReference type="Proteomes" id="UP000683000">
    <property type="component" value="Unassembled WGS sequence"/>
</dbReference>
<evidence type="ECO:0000259" key="1">
    <source>
        <dbReference type="Pfam" id="PF00724"/>
    </source>
</evidence>
<dbReference type="Gene3D" id="3.20.20.70">
    <property type="entry name" value="Aldolase class I"/>
    <property type="match status" value="1"/>
</dbReference>
<reference evidence="2" key="1">
    <citation type="submission" date="2021-03" db="EMBL/GenBank/DDBJ databases">
        <title>Evolutionary innovations through gain and loss of genes in the ectomycorrhizal Boletales.</title>
        <authorList>
            <person name="Wu G."/>
            <person name="Miyauchi S."/>
            <person name="Morin E."/>
            <person name="Yang Z.-L."/>
            <person name="Xu J."/>
            <person name="Martin F.M."/>
        </authorList>
    </citation>
    <scope>NUCLEOTIDE SEQUENCE</scope>
    <source>
        <strain evidence="2">BR01</strain>
    </source>
</reference>
<feature type="domain" description="NADH:flavin oxidoreductase/NADH oxidase N-terminal" evidence="1">
    <location>
        <begin position="24"/>
        <end position="68"/>
    </location>
</feature>
<comment type="caution">
    <text evidence="2">The sequence shown here is derived from an EMBL/GenBank/DDBJ whole genome shotgun (WGS) entry which is preliminary data.</text>
</comment>
<dbReference type="EMBL" id="JAGFBS010000046">
    <property type="protein sequence ID" value="KAG6370657.1"/>
    <property type="molecule type" value="Genomic_DNA"/>
</dbReference>
<protein>
    <recommendedName>
        <fullName evidence="1">NADH:flavin oxidoreductase/NADH oxidase N-terminal domain-containing protein</fullName>
    </recommendedName>
</protein>
<dbReference type="Pfam" id="PF00724">
    <property type="entry name" value="Oxidored_FMN"/>
    <property type="match status" value="1"/>
</dbReference>
<dbReference type="GO" id="GO:0016491">
    <property type="term" value="F:oxidoreductase activity"/>
    <property type="evidence" value="ECO:0007669"/>
    <property type="project" value="InterPro"/>
</dbReference>
<evidence type="ECO:0000313" key="2">
    <source>
        <dbReference type="EMBL" id="KAG6370657.1"/>
    </source>
</evidence>
<dbReference type="InterPro" id="IPR013785">
    <property type="entry name" value="Aldolase_TIM"/>
</dbReference>
<dbReference type="OrthoDB" id="276546at2759"/>
<dbReference type="InterPro" id="IPR001155">
    <property type="entry name" value="OxRdtase_FMN_N"/>
</dbReference>
<gene>
    <name evidence="2" type="ORF">JVT61DRAFT_11141</name>
</gene>
<name>A0A8I2YF22_9AGAM</name>
<accession>A0A8I2YF22</accession>
<organism evidence="2 3">
    <name type="scientific">Boletus reticuloceps</name>
    <dbReference type="NCBI Taxonomy" id="495285"/>
    <lineage>
        <taxon>Eukaryota</taxon>
        <taxon>Fungi</taxon>
        <taxon>Dikarya</taxon>
        <taxon>Basidiomycota</taxon>
        <taxon>Agaricomycotina</taxon>
        <taxon>Agaricomycetes</taxon>
        <taxon>Agaricomycetidae</taxon>
        <taxon>Boletales</taxon>
        <taxon>Boletineae</taxon>
        <taxon>Boletaceae</taxon>
        <taxon>Boletoideae</taxon>
        <taxon>Boletus</taxon>
    </lineage>
</organism>